<name>A0A6H1ZSJ8_9ZZZZ</name>
<dbReference type="InterPro" id="IPR036977">
    <property type="entry name" value="DNA_primase_Znf_CHC2"/>
</dbReference>
<dbReference type="EMBL" id="MT144198">
    <property type="protein sequence ID" value="QJA50488.1"/>
    <property type="molecule type" value="Genomic_DNA"/>
</dbReference>
<reference evidence="1" key="1">
    <citation type="submission" date="2020-03" db="EMBL/GenBank/DDBJ databases">
        <title>The deep terrestrial virosphere.</title>
        <authorList>
            <person name="Holmfeldt K."/>
            <person name="Nilsson E."/>
            <person name="Simone D."/>
            <person name="Lopez-Fernandez M."/>
            <person name="Wu X."/>
            <person name="de Brujin I."/>
            <person name="Lundin D."/>
            <person name="Andersson A."/>
            <person name="Bertilsson S."/>
            <person name="Dopson M."/>
        </authorList>
    </citation>
    <scope>NUCLEOTIDE SEQUENCE</scope>
    <source>
        <strain evidence="1">TM448A01785</strain>
    </source>
</reference>
<proteinExistence type="predicted"/>
<dbReference type="GO" id="GO:0003677">
    <property type="term" value="F:DNA binding"/>
    <property type="evidence" value="ECO:0007669"/>
    <property type="project" value="InterPro"/>
</dbReference>
<protein>
    <submittedName>
        <fullName evidence="1">Putative primase</fullName>
    </submittedName>
</protein>
<organism evidence="1">
    <name type="scientific">viral metagenome</name>
    <dbReference type="NCBI Taxonomy" id="1070528"/>
    <lineage>
        <taxon>unclassified sequences</taxon>
        <taxon>metagenomes</taxon>
        <taxon>organismal metagenomes</taxon>
    </lineage>
</organism>
<dbReference type="GO" id="GO:0006260">
    <property type="term" value="P:DNA replication"/>
    <property type="evidence" value="ECO:0007669"/>
    <property type="project" value="InterPro"/>
</dbReference>
<evidence type="ECO:0000313" key="1">
    <source>
        <dbReference type="EMBL" id="QJA50488.1"/>
    </source>
</evidence>
<accession>A0A6H1ZSJ8</accession>
<dbReference type="Gene3D" id="3.90.580.10">
    <property type="entry name" value="Zinc finger, CHC2-type domain"/>
    <property type="match status" value="1"/>
</dbReference>
<sequence length="91" mass="10555">MTIMSDYKSIEVQERLAGRYDLRLISRNKNEVLYKCKCPFHKADNGALTLAVMFISDFVHCYQCNYTSDLDTFFERVTAILYSKQTKGAKP</sequence>
<dbReference type="AlphaFoldDB" id="A0A6H1ZSJ8"/>
<dbReference type="GO" id="GO:0008270">
    <property type="term" value="F:zinc ion binding"/>
    <property type="evidence" value="ECO:0007669"/>
    <property type="project" value="InterPro"/>
</dbReference>
<gene>
    <name evidence="1" type="ORF">TM448A01785_0014</name>
</gene>